<keyword evidence="2" id="KW-1185">Reference proteome</keyword>
<gene>
    <name evidence="1" type="ORF">ACFFH7_17395</name>
</gene>
<proteinExistence type="predicted"/>
<comment type="caution">
    <text evidence="1">The sequence shown here is derived from an EMBL/GenBank/DDBJ whole genome shotgun (WGS) entry which is preliminary data.</text>
</comment>
<organism evidence="1 2">
    <name type="scientific">Kutzneria chonburiensis</name>
    <dbReference type="NCBI Taxonomy" id="1483604"/>
    <lineage>
        <taxon>Bacteria</taxon>
        <taxon>Bacillati</taxon>
        <taxon>Actinomycetota</taxon>
        <taxon>Actinomycetes</taxon>
        <taxon>Pseudonocardiales</taxon>
        <taxon>Pseudonocardiaceae</taxon>
        <taxon>Kutzneria</taxon>
    </lineage>
</organism>
<evidence type="ECO:0000313" key="2">
    <source>
        <dbReference type="Proteomes" id="UP001589810"/>
    </source>
</evidence>
<dbReference type="RefSeq" id="WP_273941677.1">
    <property type="nucleotide sequence ID" value="NZ_CP097263.1"/>
</dbReference>
<accession>A0ABV6MTX6</accession>
<protein>
    <submittedName>
        <fullName evidence="1">Uncharacterized protein</fullName>
    </submittedName>
</protein>
<dbReference type="EMBL" id="JBHLUD010000004">
    <property type="protein sequence ID" value="MFC0543281.1"/>
    <property type="molecule type" value="Genomic_DNA"/>
</dbReference>
<name>A0ABV6MTX6_9PSEU</name>
<dbReference type="Proteomes" id="UP001589810">
    <property type="component" value="Unassembled WGS sequence"/>
</dbReference>
<reference evidence="1 2" key="1">
    <citation type="submission" date="2024-09" db="EMBL/GenBank/DDBJ databases">
        <authorList>
            <person name="Sun Q."/>
            <person name="Mori K."/>
        </authorList>
    </citation>
    <scope>NUCLEOTIDE SEQUENCE [LARGE SCALE GENOMIC DNA]</scope>
    <source>
        <strain evidence="1 2">TBRC 1432</strain>
    </source>
</reference>
<sequence>MGEEPAPALPDESPAGPRELLAAIADAARMACVLTDLLTTLREPTRRLAGPGAAASVDVARRRSEEALLELEIALGDVRAAGGRTIRPNG</sequence>
<evidence type="ECO:0000313" key="1">
    <source>
        <dbReference type="EMBL" id="MFC0543281.1"/>
    </source>
</evidence>